<name>A0A8X6SWA9_TRICX</name>
<proteinExistence type="predicted"/>
<reference evidence="1" key="1">
    <citation type="submission" date="2020-08" db="EMBL/GenBank/DDBJ databases">
        <title>Multicomponent nature underlies the extraordinary mechanical properties of spider dragline silk.</title>
        <authorList>
            <person name="Kono N."/>
            <person name="Nakamura H."/>
            <person name="Mori M."/>
            <person name="Yoshida Y."/>
            <person name="Ohtoshi R."/>
            <person name="Malay A.D."/>
            <person name="Moran D.A.P."/>
            <person name="Tomita M."/>
            <person name="Numata K."/>
            <person name="Arakawa K."/>
        </authorList>
    </citation>
    <scope>NUCLEOTIDE SEQUENCE</scope>
</reference>
<dbReference type="Proteomes" id="UP000887159">
    <property type="component" value="Unassembled WGS sequence"/>
</dbReference>
<evidence type="ECO:0000313" key="1">
    <source>
        <dbReference type="EMBL" id="GFY18585.1"/>
    </source>
</evidence>
<dbReference type="EMBL" id="BMAU01021349">
    <property type="protein sequence ID" value="GFY18585.1"/>
    <property type="molecule type" value="Genomic_DNA"/>
</dbReference>
<gene>
    <name evidence="1" type="primary">SCAND3_10</name>
    <name evidence="1" type="ORF">TNCV_2398101</name>
</gene>
<comment type="caution">
    <text evidence="1">The sequence shown here is derived from an EMBL/GenBank/DDBJ whole genome shotgun (WGS) entry which is preliminary data.</text>
</comment>
<organism evidence="1 2">
    <name type="scientific">Trichonephila clavipes</name>
    <name type="common">Golden silk orbweaver</name>
    <name type="synonym">Nephila clavipes</name>
    <dbReference type="NCBI Taxonomy" id="2585209"/>
    <lineage>
        <taxon>Eukaryota</taxon>
        <taxon>Metazoa</taxon>
        <taxon>Ecdysozoa</taxon>
        <taxon>Arthropoda</taxon>
        <taxon>Chelicerata</taxon>
        <taxon>Arachnida</taxon>
        <taxon>Araneae</taxon>
        <taxon>Araneomorphae</taxon>
        <taxon>Entelegynae</taxon>
        <taxon>Araneoidea</taxon>
        <taxon>Nephilidae</taxon>
        <taxon>Trichonephila</taxon>
    </lineage>
</organism>
<accession>A0A8X6SWA9</accession>
<keyword evidence="2" id="KW-1185">Reference proteome</keyword>
<evidence type="ECO:0000313" key="2">
    <source>
        <dbReference type="Proteomes" id="UP000887159"/>
    </source>
</evidence>
<sequence>MFEQGYYIFWKQKQIQISYPAIWVSVQKLGTTFPSSNLVERGFSAVKNLITHKKRNRLITSARGDSLLPLTDIETDITGLIASHKIHPSH</sequence>
<protein>
    <submittedName>
        <fullName evidence="1">SCAN domain-containing protein 3</fullName>
    </submittedName>
</protein>
<dbReference type="AlphaFoldDB" id="A0A8X6SWA9"/>